<evidence type="ECO:0000313" key="4">
    <source>
        <dbReference type="Proteomes" id="UP000326169"/>
    </source>
</evidence>
<reference evidence="3 4" key="1">
    <citation type="journal article" date="2019" name="J Genomics">
        <title>The Draft Genome of a Hydrogen-producing Cyanobacterium, Arthrospira platensis NIES-46.</title>
        <authorList>
            <person name="Suzuki S."/>
            <person name="Yamaguchi H."/>
            <person name="Kawachi M."/>
        </authorList>
    </citation>
    <scope>NUCLEOTIDE SEQUENCE [LARGE SCALE GENOMIC DNA]</scope>
    <source>
        <strain evidence="3 4">NIES-46</strain>
    </source>
</reference>
<protein>
    <recommendedName>
        <fullName evidence="2">NurA domain-containing protein</fullName>
    </recommendedName>
</protein>
<keyword evidence="4" id="KW-1185">Reference proteome</keyword>
<comment type="caution">
    <text evidence="3">The sequence shown here is derived from an EMBL/GenBank/DDBJ whole genome shotgun (WGS) entry which is preliminary data.</text>
</comment>
<evidence type="ECO:0000259" key="2">
    <source>
        <dbReference type="SMART" id="SM00933"/>
    </source>
</evidence>
<organism evidence="3 4">
    <name type="scientific">Limnospira platensis NIES-46</name>
    <dbReference type="NCBI Taxonomy" id="1236695"/>
    <lineage>
        <taxon>Bacteria</taxon>
        <taxon>Bacillati</taxon>
        <taxon>Cyanobacteriota</taxon>
        <taxon>Cyanophyceae</taxon>
        <taxon>Oscillatoriophycideae</taxon>
        <taxon>Oscillatoriales</taxon>
        <taxon>Sirenicapillariaceae</taxon>
        <taxon>Limnospira</taxon>
    </lineage>
</organism>
<dbReference type="Pfam" id="PF09376">
    <property type="entry name" value="NurA"/>
    <property type="match status" value="1"/>
</dbReference>
<evidence type="ECO:0000313" key="3">
    <source>
        <dbReference type="EMBL" id="GCE94920.1"/>
    </source>
</evidence>
<dbReference type="SMART" id="SM00933">
    <property type="entry name" value="NurA"/>
    <property type="match status" value="1"/>
</dbReference>
<proteinExistence type="predicted"/>
<name>A0A5M3TAF1_LIMPL</name>
<feature type="coiled-coil region" evidence="1">
    <location>
        <begin position="15"/>
        <end position="49"/>
    </location>
</feature>
<dbReference type="InterPro" id="IPR018977">
    <property type="entry name" value="NurA_domain"/>
</dbReference>
<dbReference type="RefSeq" id="WP_014274026.1">
    <property type="nucleotide sequence ID" value="NZ_BIMW01000113.1"/>
</dbReference>
<dbReference type="Proteomes" id="UP000326169">
    <property type="component" value="Unassembled WGS sequence"/>
</dbReference>
<feature type="domain" description="NurA" evidence="2">
    <location>
        <begin position="81"/>
        <end position="366"/>
    </location>
</feature>
<accession>A0A5M3TAF1</accession>
<sequence length="404" mass="45751">MLDLTQLARQMQGMSKHLTREAQAARDRLKAAQNLLTEAQKHQEELIESLNYWVDRIPFHPAIPIEPLDSCFTIQAPPAAHTVFATDGSQIAPNAHEIAYCYLINIGRVVLHYGQSRHPILDSVPEIFYRPEDLYISRQWGIRTEEWMGYQRTISEAIALAETAREIATIGGDNLNPALALVDGSLVYWFLETLPVEARDRIIAPILEAWDMIKVSGIPMMGYVSASRSSETISFLRLQACPYNEPDCVRNCPDFGQVDKKGKIKQAPCQISEPLRDTVLWSNYLKPGQRSPLWRSRSRILDYYDFDSIYFCYVNVGTEIARIECPAWVAENTEQFELALSIMLAQVYKGYGYPVALAEAHNQAVVRGGDRTRFFAMLEDQMIRAGLPNVGISYKEARKRGSIA</sequence>
<evidence type="ECO:0000256" key="1">
    <source>
        <dbReference type="SAM" id="Coils"/>
    </source>
</evidence>
<dbReference type="EMBL" id="BIMW01000113">
    <property type="protein sequence ID" value="GCE94920.1"/>
    <property type="molecule type" value="Genomic_DNA"/>
</dbReference>
<gene>
    <name evidence="3" type="ORF">NIES46_29800</name>
</gene>
<dbReference type="GeneID" id="301683795"/>
<keyword evidence="1" id="KW-0175">Coiled coil</keyword>